<accession>A0A8C5MZ29</accession>
<feature type="region of interest" description="Disordered" evidence="5">
    <location>
        <begin position="371"/>
        <end position="391"/>
    </location>
</feature>
<evidence type="ECO:0000313" key="7">
    <source>
        <dbReference type="Ensembl" id="ENSLLEP00000019831.1"/>
    </source>
</evidence>
<reference evidence="7" key="2">
    <citation type="submission" date="2025-09" db="UniProtKB">
        <authorList>
            <consortium name="Ensembl"/>
        </authorList>
    </citation>
    <scope>IDENTIFICATION</scope>
</reference>
<reference evidence="7" key="1">
    <citation type="submission" date="2025-08" db="UniProtKB">
        <authorList>
            <consortium name="Ensembl"/>
        </authorList>
    </citation>
    <scope>IDENTIFICATION</scope>
</reference>
<name>A0A8C5MZ29_9ANUR</name>
<proteinExistence type="inferred from homology"/>
<dbReference type="GO" id="GO:0032040">
    <property type="term" value="C:small-subunit processome"/>
    <property type="evidence" value="ECO:0007669"/>
    <property type="project" value="TreeGrafter"/>
</dbReference>
<feature type="region of interest" description="Disordered" evidence="5">
    <location>
        <begin position="408"/>
        <end position="427"/>
    </location>
</feature>
<organism evidence="7 8">
    <name type="scientific">Leptobrachium leishanense</name>
    <name type="common">Leishan spiny toad</name>
    <dbReference type="NCBI Taxonomy" id="445787"/>
    <lineage>
        <taxon>Eukaryota</taxon>
        <taxon>Metazoa</taxon>
        <taxon>Chordata</taxon>
        <taxon>Craniata</taxon>
        <taxon>Vertebrata</taxon>
        <taxon>Euteleostomi</taxon>
        <taxon>Amphibia</taxon>
        <taxon>Batrachia</taxon>
        <taxon>Anura</taxon>
        <taxon>Pelobatoidea</taxon>
        <taxon>Megophryidae</taxon>
        <taxon>Leptobrachium</taxon>
    </lineage>
</organism>
<keyword evidence="4" id="KW-0539">Nucleus</keyword>
<feature type="compositionally biased region" description="Basic residues" evidence="5">
    <location>
        <begin position="412"/>
        <end position="427"/>
    </location>
</feature>
<dbReference type="AlphaFoldDB" id="A0A8C5MZ29"/>
<feature type="compositionally biased region" description="Polar residues" evidence="5">
    <location>
        <begin position="316"/>
        <end position="336"/>
    </location>
</feature>
<dbReference type="GeneTree" id="ENSGT00500000044947"/>
<dbReference type="OrthoDB" id="1924577at2759"/>
<dbReference type="Pfam" id="PF04000">
    <property type="entry name" value="Sas10_Utp3"/>
    <property type="match status" value="1"/>
</dbReference>
<dbReference type="GO" id="GO:0000462">
    <property type="term" value="P:maturation of SSU-rRNA from tricistronic rRNA transcript (SSU-rRNA, 5.8S rRNA, LSU-rRNA)"/>
    <property type="evidence" value="ECO:0007669"/>
    <property type="project" value="TreeGrafter"/>
</dbReference>
<keyword evidence="8" id="KW-1185">Reference proteome</keyword>
<dbReference type="PANTHER" id="PTHR13237">
    <property type="entry name" value="SOMETHING ABOUT SILENCING PROTEIN 10-RELATED"/>
    <property type="match status" value="1"/>
</dbReference>
<evidence type="ECO:0000256" key="1">
    <source>
        <dbReference type="ARBA" id="ARBA00004604"/>
    </source>
</evidence>
<dbReference type="Ensembl" id="ENSLLET00000020614.1">
    <property type="protein sequence ID" value="ENSLLEP00000019831.1"/>
    <property type="gene ID" value="ENSLLEG00000012577.1"/>
</dbReference>
<comment type="subcellular location">
    <subcellularLocation>
        <location evidence="1">Nucleus</location>
        <location evidence="1">Nucleolus</location>
    </subcellularLocation>
</comment>
<keyword evidence="3" id="KW-0597">Phosphoprotein</keyword>
<dbReference type="InterPro" id="IPR018972">
    <property type="entry name" value="Sas10_C_dom"/>
</dbReference>
<evidence type="ECO:0000259" key="6">
    <source>
        <dbReference type="Pfam" id="PF09368"/>
    </source>
</evidence>
<feature type="compositionally biased region" description="Acidic residues" evidence="5">
    <location>
        <begin position="62"/>
        <end position="93"/>
    </location>
</feature>
<evidence type="ECO:0000313" key="8">
    <source>
        <dbReference type="Proteomes" id="UP000694569"/>
    </source>
</evidence>
<feature type="region of interest" description="Disordered" evidence="5">
    <location>
        <begin position="58"/>
        <end position="115"/>
    </location>
</feature>
<evidence type="ECO:0000256" key="5">
    <source>
        <dbReference type="SAM" id="MobiDB-lite"/>
    </source>
</evidence>
<dbReference type="PANTHER" id="PTHR13237:SF8">
    <property type="entry name" value="SOMETHING ABOUT SILENCING PROTEIN 10"/>
    <property type="match status" value="1"/>
</dbReference>
<feature type="region of interest" description="Disordered" evidence="5">
    <location>
        <begin position="132"/>
        <end position="157"/>
    </location>
</feature>
<feature type="compositionally biased region" description="Acidic residues" evidence="5">
    <location>
        <begin position="145"/>
        <end position="155"/>
    </location>
</feature>
<comment type="similarity">
    <text evidence="2">Belongs to the SAS10 family.</text>
</comment>
<feature type="domain" description="Sas10 C-terminal" evidence="6">
    <location>
        <begin position="396"/>
        <end position="468"/>
    </location>
</feature>
<protein>
    <recommendedName>
        <fullName evidence="6">Sas10 C-terminal domain-containing protein</fullName>
    </recommendedName>
</protein>
<evidence type="ECO:0000256" key="3">
    <source>
        <dbReference type="ARBA" id="ARBA00022553"/>
    </source>
</evidence>
<feature type="region of interest" description="Disordered" evidence="5">
    <location>
        <begin position="316"/>
        <end position="355"/>
    </location>
</feature>
<evidence type="ECO:0000256" key="4">
    <source>
        <dbReference type="ARBA" id="ARBA00023242"/>
    </source>
</evidence>
<dbReference type="Pfam" id="PF09368">
    <property type="entry name" value="Sas10"/>
    <property type="match status" value="1"/>
</dbReference>
<feature type="compositionally biased region" description="Basic and acidic residues" evidence="5">
    <location>
        <begin position="94"/>
        <end position="111"/>
    </location>
</feature>
<dbReference type="InterPro" id="IPR007146">
    <property type="entry name" value="Sas10/Utp3/C1D"/>
</dbReference>
<evidence type="ECO:0000256" key="2">
    <source>
        <dbReference type="ARBA" id="ARBA00010979"/>
    </source>
</evidence>
<dbReference type="Proteomes" id="UP000694569">
    <property type="component" value="Unplaced"/>
</dbReference>
<feature type="compositionally biased region" description="Basic residues" evidence="5">
    <location>
        <begin position="1"/>
        <end position="11"/>
    </location>
</feature>
<sequence>MGKIRRGHKFRKPEVDEEVYDESLSKADIPSTKDVSSDYFNDEVDKFHEEKFKSLMKAGVEFDSDEEPVDSEEEVMPLDIEDDDDEDEEEQEKDDDHSSMASDMEDRREDGLPNELAWGQRKKIYYDTDYTEAKKKKVKKSKEELDAEAEEEEEAAQSIQRRLAKSLNEEDYGLDFLQAFGEKPSEEKTSEQKIVKDLDKMSVKEKRKLLKKESPELLELIQDLKLKLKEVKEDLDPLIPMIKEGSIQGKGSSYLQTKYQLYLNYCTNISFYLLLKAKRIPIHGHPVIERLVSYRNLINDLGVVDERLSEQIQRLRSKAVQQDRSAKESPSSLQRPSTKKKKVPEVLASDSAEDSDLEEEEALKYYRQMEQKLSEKRKRKRDEDVDDLPVEEVDPDAKRAITYQIAKNKGLTPKRKKIDRNPRVKHREKFRRAKIRRKGQVREVRKEEARYSGEFSGIRAGVKKSIKLK</sequence>
<feature type="region of interest" description="Disordered" evidence="5">
    <location>
        <begin position="1"/>
        <end position="37"/>
    </location>
</feature>